<name>A0A1I6VEW6_9GAMM</name>
<proteinExistence type="predicted"/>
<protein>
    <recommendedName>
        <fullName evidence="3">Surface protein</fullName>
    </recommendedName>
</protein>
<accession>A0A1I6VEW6</accession>
<dbReference type="AlphaFoldDB" id="A0A1I6VEW6"/>
<organism evidence="1 2">
    <name type="scientific">Acinetobacter bohemicus</name>
    <dbReference type="NCBI Taxonomy" id="1435036"/>
    <lineage>
        <taxon>Bacteria</taxon>
        <taxon>Pseudomonadati</taxon>
        <taxon>Pseudomonadota</taxon>
        <taxon>Gammaproteobacteria</taxon>
        <taxon>Moraxellales</taxon>
        <taxon>Moraxellaceae</taxon>
        <taxon>Acinetobacter</taxon>
    </lineage>
</organism>
<dbReference type="Proteomes" id="UP000182827">
    <property type="component" value="Unassembled WGS sequence"/>
</dbReference>
<gene>
    <name evidence="1" type="ORF">SAMN05444586_102513</name>
</gene>
<evidence type="ECO:0000313" key="1">
    <source>
        <dbReference type="EMBL" id="SFT12283.1"/>
    </source>
</evidence>
<dbReference type="InterPro" id="IPR005046">
    <property type="entry name" value="DUF285"/>
</dbReference>
<dbReference type="EMBL" id="FOZU01000025">
    <property type="protein sequence ID" value="SFT12283.1"/>
    <property type="molecule type" value="Genomic_DNA"/>
</dbReference>
<dbReference type="RefSeq" id="WP_213032537.1">
    <property type="nucleotide sequence ID" value="NZ_FOZU01000025.1"/>
</dbReference>
<keyword evidence="2" id="KW-1185">Reference proteome</keyword>
<evidence type="ECO:0008006" key="3">
    <source>
        <dbReference type="Google" id="ProtNLM"/>
    </source>
</evidence>
<reference evidence="2" key="1">
    <citation type="submission" date="2016-10" db="EMBL/GenBank/DDBJ databases">
        <authorList>
            <person name="Varghese N."/>
            <person name="Submissions S."/>
        </authorList>
    </citation>
    <scope>NUCLEOTIDE SEQUENCE [LARGE SCALE GENOMIC DNA]</scope>
    <source>
        <strain evidence="2">ANC 5076</strain>
    </source>
</reference>
<dbReference type="Pfam" id="PF03382">
    <property type="entry name" value="DUF285"/>
    <property type="match status" value="1"/>
</dbReference>
<evidence type="ECO:0000313" key="2">
    <source>
        <dbReference type="Proteomes" id="UP000182827"/>
    </source>
</evidence>
<sequence length="611" mass="69040">MNTTKILGEAVGIQRQDIIDRTEEQTTDGLTGAVILGRFKRGRLDAPMEIHQGNIRGQLGYDPKNPDYIAVQDCLDTNVPSVQVLRLKSNISGSISLGISPDLQYVDDWTERKIRWAIEVNDTLYPTEIGIDDEYSYLEDYLQENKEMLGITGEYKSESNEGENNSSVYIQNITNTRKFIRLIPNAPYVINMKFIGNPTAKIDSDGVISFWLEANSEVTKPEPVCNCEQSWVLIPELTPATTFNENDEVFVSVKNFAQSSGMAYSNNKPIIEVIERMMTNSFPNHLELIRCDSEGTLLRNKTDDCLTLSIWGSNRNFGGDKEFISYLPETDLCAYDDSEVLPEPWPELGSPFTFISSGGEVKVVCESQEGTLNIAVDWGDGVLVKYPNHSSSRLNKTGIAELSVVKVYVDQPMNMLGVEGFVAITDWGDTPVKAFNLRDILLPEYTGRRVPDYLPTYVRSTSYMFGLTIFNDDISMWDVSRVTEMTSMFAECEYFNQPLDSWDVSKVTLFNAMFRSAKRFNQPLNSWNVSSTKNMEQMFDAATSFNQPLNNWNVSNVENMDGMFNNASPFNQDISKWCVSKITSEPNSFTDWMRGKLIEAYKPVWGTCQNG</sequence>